<feature type="transmembrane region" description="Helical" evidence="1">
    <location>
        <begin position="101"/>
        <end position="128"/>
    </location>
</feature>
<dbReference type="GeneID" id="66164434"/>
<keyword evidence="1" id="KW-1133">Transmembrane helix</keyword>
<dbReference type="Proteomes" id="UP000825123">
    <property type="component" value="Chromosome"/>
</dbReference>
<reference evidence="2 3" key="1">
    <citation type="submission" date="2021-04" db="EMBL/GenBank/DDBJ databases">
        <title>Complete genome sequence of Stygiolobus sp. KN-1.</title>
        <authorList>
            <person name="Nakamura K."/>
            <person name="Sakai H."/>
            <person name="Kurosawa N."/>
        </authorList>
    </citation>
    <scope>NUCLEOTIDE SEQUENCE [LARGE SCALE GENOMIC DNA]</scope>
    <source>
        <strain evidence="2 3">KN-1</strain>
    </source>
</reference>
<evidence type="ECO:0000256" key="1">
    <source>
        <dbReference type="SAM" id="Phobius"/>
    </source>
</evidence>
<feature type="transmembrane region" description="Helical" evidence="1">
    <location>
        <begin position="164"/>
        <end position="182"/>
    </location>
</feature>
<feature type="transmembrane region" description="Helical" evidence="1">
    <location>
        <begin position="134"/>
        <end position="152"/>
    </location>
</feature>
<accession>A0A8D5ZH03</accession>
<gene>
    <name evidence="2" type="ORF">KN1_27100</name>
</gene>
<keyword evidence="1" id="KW-0472">Membrane</keyword>
<proteinExistence type="predicted"/>
<dbReference type="KEGG" id="csty:KN1_27100"/>
<evidence type="ECO:0000313" key="2">
    <source>
        <dbReference type="EMBL" id="BCU71413.1"/>
    </source>
</evidence>
<name>A0A8D5ZH03_9CREN</name>
<keyword evidence="3" id="KW-1185">Reference proteome</keyword>
<evidence type="ECO:0000313" key="3">
    <source>
        <dbReference type="Proteomes" id="UP000825123"/>
    </source>
</evidence>
<dbReference type="RefSeq" id="WP_221288150.1">
    <property type="nucleotide sequence ID" value="NZ_AP024597.1"/>
</dbReference>
<feature type="transmembrane region" description="Helical" evidence="1">
    <location>
        <begin position="52"/>
        <end position="74"/>
    </location>
</feature>
<feature type="transmembrane region" description="Helical" evidence="1">
    <location>
        <begin position="20"/>
        <end position="40"/>
    </location>
</feature>
<dbReference type="AlphaFoldDB" id="A0A8D5ZH03"/>
<protein>
    <submittedName>
        <fullName evidence="2">Membrane protein</fullName>
    </submittedName>
</protein>
<organism evidence="2 3">
    <name type="scientific">Stygiolobus caldivivus</name>
    <dbReference type="NCBI Taxonomy" id="2824673"/>
    <lineage>
        <taxon>Archaea</taxon>
        <taxon>Thermoproteota</taxon>
        <taxon>Thermoprotei</taxon>
        <taxon>Sulfolobales</taxon>
        <taxon>Sulfolobaceae</taxon>
        <taxon>Stygiolobus</taxon>
    </lineage>
</organism>
<dbReference type="EMBL" id="AP024597">
    <property type="protein sequence ID" value="BCU71413.1"/>
    <property type="molecule type" value="Genomic_DNA"/>
</dbReference>
<sequence>MSNKLWEAFRVSLRNDKHLIRRYIILGAFDGILVAISVLLTSVLARESTPKIVSVVVSGIIGVTISSMWNTMVVEVKEKREELRQLELQMMRKLKGTIYDYSFKISIILTTLSHSLSPFFGLVSLIVYLSTRSIMLTVLISAVILSGLGILYEGDLKEKIGTAILMFIAGIVASLLSILISTNP</sequence>
<keyword evidence="1" id="KW-0812">Transmembrane</keyword>